<dbReference type="AlphaFoldDB" id="A0A9Q3U7R7"/>
<accession>A0A9Q3U7R7</accession>
<evidence type="ECO:0000313" key="1">
    <source>
        <dbReference type="EMBL" id="MCC3803778.1"/>
    </source>
</evidence>
<reference evidence="1" key="1">
    <citation type="submission" date="2020-09" db="EMBL/GenBank/DDBJ databases">
        <title>Genome sequence of Vibrio parahaemolyticus isolates.</title>
        <authorList>
            <person name="Hammerl J.A."/>
            <person name="Strauch E."/>
        </authorList>
    </citation>
    <scope>NUCLEOTIDE SEQUENCE</scope>
    <source>
        <strain evidence="1">17-VB00146</strain>
    </source>
</reference>
<dbReference type="EMBL" id="JACVHL010000002">
    <property type="protein sequence ID" value="MCC3803778.1"/>
    <property type="molecule type" value="Genomic_DNA"/>
</dbReference>
<dbReference type="Proteomes" id="UP000726777">
    <property type="component" value="Unassembled WGS sequence"/>
</dbReference>
<comment type="caution">
    <text evidence="1">The sequence shown here is derived from an EMBL/GenBank/DDBJ whole genome shotgun (WGS) entry which is preliminary data.</text>
</comment>
<gene>
    <name evidence="1" type="ORF">IB292_01890</name>
</gene>
<sequence length="421" mass="48253">MNHEDQRSNDDQQEIVSATQLHEIQRSDFKDLGNDKKVVSTIFDSCFIPNKFDIDVEDLNLEHLEGVIKGELPWAEIIIEKPYWKDSSAYWEGKPAKYTKLKLGVFGSVPTTDDRHILDTCIALGKPIDRNKLQNASLRSLLWGWEQEHSHEVGKIPEADTTEGAYREANLPQTIPYENLSIKGKRDLDNKSIFNTNFQYIIVSLTKLAEILGMKPGYHSSKSFIKTFSKLARVTFNLTPTTSDYFDDDESFEIQLINNDYYTFCDLTRINNRGSVTKESKNHVVLGISQQYHASLIKDASIPREKLLNKYIGIKNTGHRIDFIKFLESNKSGFFNGYSVKSVIDKYLDSKIRLGLDDSTKTKTKRRQSISAALLKTKDATFHKKLREITGYVIVYKDDEPCLFHNPLDKKDKDIFNVGSQ</sequence>
<evidence type="ECO:0000313" key="2">
    <source>
        <dbReference type="Proteomes" id="UP000726777"/>
    </source>
</evidence>
<dbReference type="RefSeq" id="WP_228085453.1">
    <property type="nucleotide sequence ID" value="NZ_JACVHL010000002.1"/>
</dbReference>
<protein>
    <submittedName>
        <fullName evidence="1">Uncharacterized protein</fullName>
    </submittedName>
</protein>
<name>A0A9Q3U7R7_VIBPH</name>
<proteinExistence type="predicted"/>
<organism evidence="1 2">
    <name type="scientific">Vibrio parahaemolyticus</name>
    <dbReference type="NCBI Taxonomy" id="670"/>
    <lineage>
        <taxon>Bacteria</taxon>
        <taxon>Pseudomonadati</taxon>
        <taxon>Pseudomonadota</taxon>
        <taxon>Gammaproteobacteria</taxon>
        <taxon>Vibrionales</taxon>
        <taxon>Vibrionaceae</taxon>
        <taxon>Vibrio</taxon>
    </lineage>
</organism>